<evidence type="ECO:0000256" key="5">
    <source>
        <dbReference type="ARBA" id="ARBA00022694"/>
    </source>
</evidence>
<dbReference type="PANTHER" id="PTHR33540">
    <property type="entry name" value="TRNA THREONYLCARBAMOYLADENOSINE BIOSYNTHESIS PROTEIN TSAE"/>
    <property type="match status" value="1"/>
</dbReference>
<evidence type="ECO:0000256" key="7">
    <source>
        <dbReference type="ARBA" id="ARBA00022741"/>
    </source>
</evidence>
<dbReference type="Proteomes" id="UP001179842">
    <property type="component" value="Chromosome"/>
</dbReference>
<protein>
    <recommendedName>
        <fullName evidence="3">tRNA threonylcarbamoyladenosine biosynthesis protein TsaE</fullName>
    </recommendedName>
    <alternativeName>
        <fullName evidence="10">t(6)A37 threonylcarbamoyladenosine biosynthesis protein TsaE</fullName>
    </alternativeName>
</protein>
<evidence type="ECO:0000256" key="8">
    <source>
        <dbReference type="ARBA" id="ARBA00022840"/>
    </source>
</evidence>
<sequence length="129" mass="15393">MIEKKFLINNKENLSLIIDQLFKLNWQFLYLNGDLGAGKTTLVQEIAKKLNIKEKITSPTFNIMKIYPSLVHIDAYHLKGDLQEFEDYFDNKKVIIEWSDNLNLDYNNFVSINIYFNENNERIYHLKKE</sequence>
<keyword evidence="8" id="KW-0067">ATP-binding</keyword>
<evidence type="ECO:0000313" key="11">
    <source>
        <dbReference type="EMBL" id="WGI36824.1"/>
    </source>
</evidence>
<keyword evidence="7" id="KW-0547">Nucleotide-binding</keyword>
<gene>
    <name evidence="11" type="primary">tsaE</name>
    <name evidence="11" type="ORF">QEG99_00855</name>
</gene>
<dbReference type="PANTHER" id="PTHR33540:SF2">
    <property type="entry name" value="TRNA THREONYLCARBAMOYLADENOSINE BIOSYNTHESIS PROTEIN TSAE"/>
    <property type="match status" value="1"/>
</dbReference>
<evidence type="ECO:0000256" key="10">
    <source>
        <dbReference type="ARBA" id="ARBA00032441"/>
    </source>
</evidence>
<comment type="subcellular location">
    <subcellularLocation>
        <location evidence="1">Cytoplasm</location>
    </subcellularLocation>
</comment>
<evidence type="ECO:0000313" key="12">
    <source>
        <dbReference type="Proteomes" id="UP001179842"/>
    </source>
</evidence>
<evidence type="ECO:0000256" key="6">
    <source>
        <dbReference type="ARBA" id="ARBA00022723"/>
    </source>
</evidence>
<keyword evidence="6" id="KW-0479">Metal-binding</keyword>
<dbReference type="EMBL" id="CP122979">
    <property type="protein sequence ID" value="WGI36824.1"/>
    <property type="molecule type" value="Genomic_DNA"/>
</dbReference>
<organism evidence="11 12">
    <name type="scientific">Mesomycoplasma lagogenitalium</name>
    <dbReference type="NCBI Taxonomy" id="171286"/>
    <lineage>
        <taxon>Bacteria</taxon>
        <taxon>Bacillati</taxon>
        <taxon>Mycoplasmatota</taxon>
        <taxon>Mycoplasmoidales</taxon>
        <taxon>Metamycoplasmataceae</taxon>
        <taxon>Mesomycoplasma</taxon>
    </lineage>
</organism>
<reference evidence="11" key="1">
    <citation type="submission" date="2023-04" db="EMBL/GenBank/DDBJ databases">
        <title>Completed genome of Mycoplasma lagogenitalium type strain 12MS.</title>
        <authorList>
            <person name="Spergser J."/>
        </authorList>
    </citation>
    <scope>NUCLEOTIDE SEQUENCE</scope>
    <source>
        <strain evidence="11">12MS</strain>
    </source>
</reference>
<proteinExistence type="inferred from homology"/>
<keyword evidence="4" id="KW-0963">Cytoplasm</keyword>
<evidence type="ECO:0000256" key="4">
    <source>
        <dbReference type="ARBA" id="ARBA00022490"/>
    </source>
</evidence>
<accession>A0ABY8LUB7</accession>
<comment type="similarity">
    <text evidence="2">Belongs to the TsaE family.</text>
</comment>
<name>A0ABY8LUB7_9BACT</name>
<dbReference type="Gene3D" id="3.40.50.300">
    <property type="entry name" value="P-loop containing nucleotide triphosphate hydrolases"/>
    <property type="match status" value="1"/>
</dbReference>
<evidence type="ECO:0000256" key="9">
    <source>
        <dbReference type="ARBA" id="ARBA00022842"/>
    </source>
</evidence>
<dbReference type="RefSeq" id="WP_280102127.1">
    <property type="nucleotide sequence ID" value="NZ_CP122979.1"/>
</dbReference>
<evidence type="ECO:0000256" key="3">
    <source>
        <dbReference type="ARBA" id="ARBA00019010"/>
    </source>
</evidence>
<evidence type="ECO:0000256" key="2">
    <source>
        <dbReference type="ARBA" id="ARBA00007599"/>
    </source>
</evidence>
<dbReference type="Pfam" id="PF02367">
    <property type="entry name" value="TsaE"/>
    <property type="match status" value="1"/>
</dbReference>
<keyword evidence="12" id="KW-1185">Reference proteome</keyword>
<dbReference type="InterPro" id="IPR003442">
    <property type="entry name" value="T6A_TsaE"/>
</dbReference>
<keyword evidence="9" id="KW-0460">Magnesium</keyword>
<keyword evidence="5" id="KW-0819">tRNA processing</keyword>
<dbReference type="NCBIfam" id="TIGR00150">
    <property type="entry name" value="T6A_YjeE"/>
    <property type="match status" value="1"/>
</dbReference>
<dbReference type="InterPro" id="IPR027417">
    <property type="entry name" value="P-loop_NTPase"/>
</dbReference>
<dbReference type="SUPFAM" id="SSF52540">
    <property type="entry name" value="P-loop containing nucleoside triphosphate hydrolases"/>
    <property type="match status" value="1"/>
</dbReference>
<evidence type="ECO:0000256" key="1">
    <source>
        <dbReference type="ARBA" id="ARBA00004496"/>
    </source>
</evidence>